<dbReference type="AlphaFoldDB" id="A0A1H2ZE39"/>
<evidence type="ECO:0000256" key="2">
    <source>
        <dbReference type="ARBA" id="ARBA00022475"/>
    </source>
</evidence>
<feature type="transmembrane region" description="Helical" evidence="6">
    <location>
        <begin position="31"/>
        <end position="47"/>
    </location>
</feature>
<dbReference type="EMBL" id="FNNG01000007">
    <property type="protein sequence ID" value="SDX15228.1"/>
    <property type="molecule type" value="Genomic_DNA"/>
</dbReference>
<dbReference type="PANTHER" id="PTHR33931:SF2">
    <property type="entry name" value="HOLIN-LIKE PROTEIN CIDA"/>
    <property type="match status" value="1"/>
</dbReference>
<evidence type="ECO:0000256" key="6">
    <source>
        <dbReference type="SAM" id="Phobius"/>
    </source>
</evidence>
<evidence type="ECO:0000256" key="5">
    <source>
        <dbReference type="ARBA" id="ARBA00023136"/>
    </source>
</evidence>
<dbReference type="Pfam" id="PF03788">
    <property type="entry name" value="LrgA"/>
    <property type="match status" value="1"/>
</dbReference>
<name>A0A1H2ZE39_9FIRM</name>
<accession>A0A1H2ZE39</accession>
<feature type="transmembrane region" description="Helical" evidence="6">
    <location>
        <begin position="84"/>
        <end position="110"/>
    </location>
</feature>
<feature type="transmembrane region" description="Helical" evidence="6">
    <location>
        <begin position="59"/>
        <end position="78"/>
    </location>
</feature>
<keyword evidence="2" id="KW-1003">Cell membrane</keyword>
<keyword evidence="8" id="KW-1185">Reference proteome</keyword>
<keyword evidence="4 6" id="KW-1133">Transmembrane helix</keyword>
<evidence type="ECO:0000256" key="4">
    <source>
        <dbReference type="ARBA" id="ARBA00022989"/>
    </source>
</evidence>
<proteinExistence type="predicted"/>
<dbReference type="PANTHER" id="PTHR33931">
    <property type="entry name" value="HOLIN-LIKE PROTEIN CIDA-RELATED"/>
    <property type="match status" value="1"/>
</dbReference>
<evidence type="ECO:0000313" key="7">
    <source>
        <dbReference type="EMBL" id="SDX15228.1"/>
    </source>
</evidence>
<evidence type="ECO:0000313" key="8">
    <source>
        <dbReference type="Proteomes" id="UP000198828"/>
    </source>
</evidence>
<gene>
    <name evidence="7" type="ORF">SAMN05660923_01798</name>
</gene>
<comment type="subcellular location">
    <subcellularLocation>
        <location evidence="1">Cell membrane</location>
        <topology evidence="1">Multi-pass membrane protein</topology>
    </subcellularLocation>
</comment>
<reference evidence="7 8" key="1">
    <citation type="submission" date="2016-10" db="EMBL/GenBank/DDBJ databases">
        <authorList>
            <person name="de Groot N.N."/>
        </authorList>
    </citation>
    <scope>NUCLEOTIDE SEQUENCE [LARGE SCALE GENOMIC DNA]</scope>
    <source>
        <strain evidence="7 8">DSM 23310</strain>
    </source>
</reference>
<evidence type="ECO:0000256" key="3">
    <source>
        <dbReference type="ARBA" id="ARBA00022692"/>
    </source>
</evidence>
<dbReference type="OrthoDB" id="3176438at2"/>
<dbReference type="GO" id="GO:0005886">
    <property type="term" value="C:plasma membrane"/>
    <property type="evidence" value="ECO:0007669"/>
    <property type="project" value="UniProtKB-SubCell"/>
</dbReference>
<dbReference type="InterPro" id="IPR005538">
    <property type="entry name" value="LrgA/CidA"/>
</dbReference>
<sequence>MKTLKQFSLILIILFIAQILQQRYSLPIPGTILGMMILLLLLITRIMKLERVEKVSNVLLEHLTLFFVPSVVGIMNLFDKVKDLWIYLFITLLTSTMVVIAVTGLTVQILDKYRVNKEKRGA</sequence>
<protein>
    <submittedName>
        <fullName evidence="7">Holin-like protein</fullName>
    </submittedName>
</protein>
<evidence type="ECO:0000256" key="1">
    <source>
        <dbReference type="ARBA" id="ARBA00004651"/>
    </source>
</evidence>
<organism evidence="7 8">
    <name type="scientific">Tepidimicrobium xylanilyticum</name>
    <dbReference type="NCBI Taxonomy" id="1123352"/>
    <lineage>
        <taxon>Bacteria</taxon>
        <taxon>Bacillati</taxon>
        <taxon>Bacillota</taxon>
        <taxon>Tissierellia</taxon>
        <taxon>Tissierellales</taxon>
        <taxon>Tepidimicrobiaceae</taxon>
        <taxon>Tepidimicrobium</taxon>
    </lineage>
</organism>
<keyword evidence="3 6" id="KW-0812">Transmembrane</keyword>
<keyword evidence="5 6" id="KW-0472">Membrane</keyword>
<dbReference type="RefSeq" id="WP_093752931.1">
    <property type="nucleotide sequence ID" value="NZ_FNNG01000007.1"/>
</dbReference>
<dbReference type="Proteomes" id="UP000198828">
    <property type="component" value="Unassembled WGS sequence"/>
</dbReference>